<dbReference type="AlphaFoldDB" id="A0A164XJS6"/>
<keyword evidence="3" id="KW-1185">Reference proteome</keyword>
<reference evidence="2" key="1">
    <citation type="journal article" date="2016" name="Nat. Genet.">
        <title>A high-quality carrot genome assembly provides new insights into carotenoid accumulation and asterid genome evolution.</title>
        <authorList>
            <person name="Iorizzo M."/>
            <person name="Ellison S."/>
            <person name="Senalik D."/>
            <person name="Zeng P."/>
            <person name="Satapoomin P."/>
            <person name="Huang J."/>
            <person name="Bowman M."/>
            <person name="Iovene M."/>
            <person name="Sanseverino W."/>
            <person name="Cavagnaro P."/>
            <person name="Yildiz M."/>
            <person name="Macko-Podgorni A."/>
            <person name="Moranska E."/>
            <person name="Grzebelus E."/>
            <person name="Grzebelus D."/>
            <person name="Ashrafi H."/>
            <person name="Zheng Z."/>
            <person name="Cheng S."/>
            <person name="Spooner D."/>
            <person name="Van Deynze A."/>
            <person name="Simon P."/>
        </authorList>
    </citation>
    <scope>NUCLEOTIDE SEQUENCE</scope>
    <source>
        <tissue evidence="2">Leaf</tissue>
    </source>
</reference>
<feature type="region of interest" description="Disordered" evidence="1">
    <location>
        <begin position="33"/>
        <end position="77"/>
    </location>
</feature>
<accession>A0A164XJS6</accession>
<proteinExistence type="predicted"/>
<protein>
    <submittedName>
        <fullName evidence="2">Uncharacterized protein</fullName>
    </submittedName>
</protein>
<evidence type="ECO:0000313" key="2">
    <source>
        <dbReference type="EMBL" id="WOG99522.1"/>
    </source>
</evidence>
<gene>
    <name evidence="2" type="ORF">DCAR_0518875</name>
</gene>
<dbReference type="Gramene" id="KZM93271">
    <property type="protein sequence ID" value="KZM93271"/>
    <property type="gene ID" value="DCAR_016516"/>
</dbReference>
<organism evidence="2 3">
    <name type="scientific">Daucus carota subsp. sativus</name>
    <name type="common">Carrot</name>
    <dbReference type="NCBI Taxonomy" id="79200"/>
    <lineage>
        <taxon>Eukaryota</taxon>
        <taxon>Viridiplantae</taxon>
        <taxon>Streptophyta</taxon>
        <taxon>Embryophyta</taxon>
        <taxon>Tracheophyta</taxon>
        <taxon>Spermatophyta</taxon>
        <taxon>Magnoliopsida</taxon>
        <taxon>eudicotyledons</taxon>
        <taxon>Gunneridae</taxon>
        <taxon>Pentapetalae</taxon>
        <taxon>asterids</taxon>
        <taxon>campanulids</taxon>
        <taxon>Apiales</taxon>
        <taxon>Apiaceae</taxon>
        <taxon>Apioideae</taxon>
        <taxon>Scandiceae</taxon>
        <taxon>Daucinae</taxon>
        <taxon>Daucus</taxon>
        <taxon>Daucus sect. Daucus</taxon>
    </lineage>
</organism>
<reference evidence="2" key="2">
    <citation type="submission" date="2022-03" db="EMBL/GenBank/DDBJ databases">
        <title>Draft title - Genomic analysis of global carrot germplasm unveils the trajectory of domestication and the origin of high carotenoid orange carrot.</title>
        <authorList>
            <person name="Iorizzo M."/>
            <person name="Ellison S."/>
            <person name="Senalik D."/>
            <person name="Macko-Podgorni A."/>
            <person name="Grzebelus D."/>
            <person name="Bostan H."/>
            <person name="Rolling W."/>
            <person name="Curaba J."/>
            <person name="Simon P."/>
        </authorList>
    </citation>
    <scope>NUCLEOTIDE SEQUENCE</scope>
    <source>
        <tissue evidence="2">Leaf</tissue>
    </source>
</reference>
<sequence length="103" mass="11625">MPRRRPQNLPPPAQQTYSSEQITAAIFHQHISTTPEHNSIHRNTRPSHANIRKTISTSIPITKNNTDPPPDNYTKSQPTKTLQKLQFLPFKGTPTNTPAAQFC</sequence>
<dbReference type="EMBL" id="CP093347">
    <property type="protein sequence ID" value="WOG99522.1"/>
    <property type="molecule type" value="Genomic_DNA"/>
</dbReference>
<dbReference type="Proteomes" id="UP000077755">
    <property type="component" value="Chromosome 5"/>
</dbReference>
<feature type="compositionally biased region" description="Polar residues" evidence="1">
    <location>
        <begin position="53"/>
        <end position="66"/>
    </location>
</feature>
<evidence type="ECO:0000256" key="1">
    <source>
        <dbReference type="SAM" id="MobiDB-lite"/>
    </source>
</evidence>
<evidence type="ECO:0000313" key="3">
    <source>
        <dbReference type="Proteomes" id="UP000077755"/>
    </source>
</evidence>
<name>A0A164XJS6_DAUCS</name>